<dbReference type="KEGG" id="lab:LA76x_3012"/>
<dbReference type="EMBL" id="CP011129">
    <property type="protein sequence ID" value="ALN81140.1"/>
    <property type="molecule type" value="Genomic_DNA"/>
</dbReference>
<evidence type="ECO:0000313" key="4">
    <source>
        <dbReference type="Proteomes" id="UP000060787"/>
    </source>
</evidence>
<reference evidence="3 4" key="1">
    <citation type="journal article" date="2015" name="BMC Genomics">
        <title>Comparative genomics and metabolic profiling of the genus Lysobacter.</title>
        <authorList>
            <person name="de Bruijn I."/>
            <person name="Cheng X."/>
            <person name="de Jager V."/>
            <person name="Exposito R.G."/>
            <person name="Watrous J."/>
            <person name="Patel N."/>
            <person name="Postma J."/>
            <person name="Dorrestein P.C."/>
            <person name="Kobayashi D."/>
            <person name="Raaijmakers J.M."/>
        </authorList>
    </citation>
    <scope>NUCLEOTIDE SEQUENCE [LARGE SCALE GENOMIC DNA]</scope>
    <source>
        <strain evidence="3 4">76</strain>
    </source>
</reference>
<feature type="region of interest" description="Disordered" evidence="1">
    <location>
        <begin position="382"/>
        <end position="439"/>
    </location>
</feature>
<dbReference type="Pfam" id="PF20410">
    <property type="entry name" value="X-Tfes_XVIPCD"/>
    <property type="match status" value="1"/>
</dbReference>
<feature type="compositionally biased region" description="Low complexity" evidence="1">
    <location>
        <begin position="1"/>
        <end position="13"/>
    </location>
</feature>
<feature type="domain" description="X-Tfes XVIPCD" evidence="2">
    <location>
        <begin position="460"/>
        <end position="560"/>
    </location>
</feature>
<keyword evidence="4" id="KW-1185">Reference proteome</keyword>
<feature type="region of interest" description="Disordered" evidence="1">
    <location>
        <begin position="1"/>
        <end position="22"/>
    </location>
</feature>
<evidence type="ECO:0000313" key="3">
    <source>
        <dbReference type="EMBL" id="ALN81140.1"/>
    </source>
</evidence>
<accession>A0A0S2FCA7</accession>
<protein>
    <recommendedName>
        <fullName evidence="2">X-Tfes XVIPCD domain-containing protein</fullName>
    </recommendedName>
</protein>
<evidence type="ECO:0000256" key="1">
    <source>
        <dbReference type="SAM" id="MobiDB-lite"/>
    </source>
</evidence>
<feature type="compositionally biased region" description="Low complexity" evidence="1">
    <location>
        <begin position="417"/>
        <end position="436"/>
    </location>
</feature>
<dbReference type="InterPro" id="IPR046519">
    <property type="entry name" value="X-Tfes_XVIPCD"/>
</dbReference>
<name>A0A0S2FCA7_LYSAN</name>
<proteinExistence type="predicted"/>
<evidence type="ECO:0000259" key="2">
    <source>
        <dbReference type="Pfam" id="PF20410"/>
    </source>
</evidence>
<dbReference type="RefSeq" id="WP_057918269.1">
    <property type="nucleotide sequence ID" value="NZ_CP011129.1"/>
</dbReference>
<dbReference type="STRING" id="84531.LA76x_3012"/>
<feature type="compositionally biased region" description="Polar residues" evidence="1">
    <location>
        <begin position="388"/>
        <end position="398"/>
    </location>
</feature>
<feature type="compositionally biased region" description="Polar residues" evidence="1">
    <location>
        <begin position="545"/>
        <end position="563"/>
    </location>
</feature>
<dbReference type="Proteomes" id="UP000060787">
    <property type="component" value="Chromosome"/>
</dbReference>
<gene>
    <name evidence="3" type="ORF">LA76x_3012</name>
</gene>
<sequence length="587" mass="62930">MNQPAQNDAAATPPAAPPPRVMTDDERRAIAYFAIGVGSEGSIGGRDVSNHLSFAGNTVNGVMQPVGNSGYSIGTLQTDLGQHPDVVPSLVDAYQGWARANHPERVLSAAERTQTIADLGRNGNTITAQGGRAMDARIEGNLNEFLRSDAGVTYIHNRDVAQANELVSGVMAQVSQTALYRNSTPDDQVRLTTMVAKVENQSGTRWTPALLRDMNNGTHNNVADVSGAIDRLLPRTSGDRDYMETGRDAALQGAEVMIALRNADSRSPMHQTWQDVMANPLVNPSQTGQDAARPHLAAEYDTAKNLFLQKVEAPALIHALDQGGAYAYGRPQQEGQGRAGRPTAGLYASGNDFVVWNRDGSGHSNIGGVWADVDRNELSRVRNRDGTTDLSQTHNGATTRLLHVDPHAPVLRTTPDPALQPATQQPGAQTPATQTPGVQVPEVQPQATQPHANASGRAGPEDPLVQQARAQVNQLDARLGRTPDQTSECMIFSVACLARQNGFERIDGVFLSQQTETQRAGQNVFVVQGAANDPASLRAHMPTADATNTPVQDSQQRLSQLGPQQAAQQEQQQHTQQQSLPPHARGM</sequence>
<organism evidence="3 4">
    <name type="scientific">Lysobacter antibioticus</name>
    <dbReference type="NCBI Taxonomy" id="84531"/>
    <lineage>
        <taxon>Bacteria</taxon>
        <taxon>Pseudomonadati</taxon>
        <taxon>Pseudomonadota</taxon>
        <taxon>Gammaproteobacteria</taxon>
        <taxon>Lysobacterales</taxon>
        <taxon>Lysobacteraceae</taxon>
        <taxon>Lysobacter</taxon>
    </lineage>
</organism>
<feature type="compositionally biased region" description="Low complexity" evidence="1">
    <location>
        <begin position="564"/>
        <end position="578"/>
    </location>
</feature>
<dbReference type="AlphaFoldDB" id="A0A0S2FCA7"/>
<dbReference type="PATRIC" id="fig|84531.8.peg.3019"/>
<feature type="region of interest" description="Disordered" evidence="1">
    <location>
        <begin position="545"/>
        <end position="587"/>
    </location>
</feature>
<dbReference type="eggNOG" id="COG5153">
    <property type="taxonomic scope" value="Bacteria"/>
</dbReference>